<dbReference type="Proteomes" id="UP001625374">
    <property type="component" value="Unassembled WGS sequence"/>
</dbReference>
<gene>
    <name evidence="10" type="primary">fliY</name>
    <name evidence="10" type="ORF">ACEN37_06015</name>
</gene>
<keyword evidence="6" id="KW-0472">Membrane</keyword>
<dbReference type="InterPro" id="IPR001172">
    <property type="entry name" value="FliN_T3SS_HrcQb"/>
</dbReference>
<protein>
    <submittedName>
        <fullName evidence="10">Flagellar motor switch phosphatase FliY</fullName>
    </submittedName>
</protein>
<dbReference type="SUPFAM" id="SSF101801">
    <property type="entry name" value="Surface presentation of antigens (SPOA)"/>
    <property type="match status" value="1"/>
</dbReference>
<dbReference type="CDD" id="cd17907">
    <property type="entry name" value="FliY_FliN-Y"/>
    <property type="match status" value="1"/>
</dbReference>
<evidence type="ECO:0000256" key="5">
    <source>
        <dbReference type="ARBA" id="ARBA00022779"/>
    </source>
</evidence>
<evidence type="ECO:0000256" key="3">
    <source>
        <dbReference type="ARBA" id="ARBA00022475"/>
    </source>
</evidence>
<evidence type="ECO:0000313" key="10">
    <source>
        <dbReference type="EMBL" id="MFL2102808.1"/>
    </source>
</evidence>
<dbReference type="NCBIfam" id="NF005995">
    <property type="entry name" value="PRK08119.1"/>
    <property type="match status" value="1"/>
</dbReference>
<sequence length="375" mass="40795">MSSGQLSQEEIDALLNGTGAAATTEEESGTETINSDDQVSQNTKDILGEVGNISMSQAATTLSQLLNRTIKITTPKVSGVTLKQIVDECEVPKVVTTIGFKEGLVGNNVLMIDVEDAIIIADLMMGNDGKDVEGKEFTELELSAVAEAMNQMMGSASTAMATMFNKKIDILPPEVEMWNSPEEATLENITDENLLCKTSFHLSVEGLLESEIMQILPMETANEIVEIMLGDEAEVLQGRETNTSEAKTLQESKSDNQSVAETARKPETDSVSVQKPQFQELEQNGIKSAPRNLDLIMDVPLDFSVVLGKSKKTIRDILSLGTGSVVELDKMTDEPLEIYVNGKLIAEGEVVVINESFGIRITNILSKEQRINHLK</sequence>
<comment type="caution">
    <text evidence="10">The sequence shown here is derived from an EMBL/GenBank/DDBJ whole genome shotgun (WGS) entry which is preliminary data.</text>
</comment>
<evidence type="ECO:0000256" key="4">
    <source>
        <dbReference type="ARBA" id="ARBA00022500"/>
    </source>
</evidence>
<evidence type="ECO:0000256" key="2">
    <source>
        <dbReference type="ARBA" id="ARBA00009226"/>
    </source>
</evidence>
<dbReference type="PANTHER" id="PTHR43484:SF1">
    <property type="entry name" value="FLAGELLAR MOTOR SWITCH PROTEIN FLIN"/>
    <property type="match status" value="1"/>
</dbReference>
<feature type="domain" description="CheC-like protein" evidence="9">
    <location>
        <begin position="140"/>
        <end position="176"/>
    </location>
</feature>
<feature type="region of interest" description="Disordered" evidence="7">
    <location>
        <begin position="20"/>
        <end position="41"/>
    </location>
</feature>
<comment type="similarity">
    <text evidence="2">Belongs to the FliN/MopA/SpaO family.</text>
</comment>
<name>A0ABW8UP81_9LACT</name>
<dbReference type="Pfam" id="PF01052">
    <property type="entry name" value="FliMN_C"/>
    <property type="match status" value="1"/>
</dbReference>
<dbReference type="SUPFAM" id="SSF103039">
    <property type="entry name" value="CheC-like"/>
    <property type="match status" value="1"/>
</dbReference>
<dbReference type="InterPro" id="IPR036429">
    <property type="entry name" value="SpoA-like_sf"/>
</dbReference>
<evidence type="ECO:0000259" key="8">
    <source>
        <dbReference type="Pfam" id="PF01052"/>
    </source>
</evidence>
<dbReference type="PRINTS" id="PR00956">
    <property type="entry name" value="FLGMOTORFLIN"/>
</dbReference>
<keyword evidence="4" id="KW-0145">Chemotaxis</keyword>
<reference evidence="10 11" key="1">
    <citation type="submission" date="2024-08" db="EMBL/GenBank/DDBJ databases">
        <authorList>
            <person name="Arias E."/>
        </authorList>
    </citation>
    <scope>NUCLEOTIDE SEQUENCE [LARGE SCALE GENOMIC DNA]</scope>
    <source>
        <strain evidence="10 11">FAM 24106</strain>
    </source>
</reference>
<dbReference type="InterPro" id="IPR012826">
    <property type="entry name" value="FliN"/>
</dbReference>
<evidence type="ECO:0000259" key="9">
    <source>
        <dbReference type="Pfam" id="PF04509"/>
    </source>
</evidence>
<keyword evidence="3" id="KW-1003">Cell membrane</keyword>
<dbReference type="InterPro" id="IPR051469">
    <property type="entry name" value="FliN/MopA/SpaO"/>
</dbReference>
<dbReference type="InterPro" id="IPR007597">
    <property type="entry name" value="CheC"/>
</dbReference>
<dbReference type="Pfam" id="PF04509">
    <property type="entry name" value="CheC"/>
    <property type="match status" value="2"/>
</dbReference>
<evidence type="ECO:0000256" key="1">
    <source>
        <dbReference type="ARBA" id="ARBA00004413"/>
    </source>
</evidence>
<keyword evidence="11" id="KW-1185">Reference proteome</keyword>
<keyword evidence="5" id="KW-0283">Flagellar rotation</keyword>
<organism evidence="10 11">
    <name type="scientific">Marinilactibacillus psychrotolerans</name>
    <dbReference type="NCBI Taxonomy" id="191770"/>
    <lineage>
        <taxon>Bacteria</taxon>
        <taxon>Bacillati</taxon>
        <taxon>Bacillota</taxon>
        <taxon>Bacilli</taxon>
        <taxon>Lactobacillales</taxon>
        <taxon>Carnobacteriaceae</taxon>
        <taxon>Marinilactibacillus</taxon>
    </lineage>
</organism>
<proteinExistence type="inferred from homology"/>
<comment type="subcellular location">
    <subcellularLocation>
        <location evidence="1">Cell membrane</location>
        <topology evidence="1">Peripheral membrane protein</topology>
        <orientation evidence="1">Cytoplasmic side</orientation>
    </subcellularLocation>
</comment>
<dbReference type="InterPro" id="IPR001543">
    <property type="entry name" value="FliN-like_C"/>
</dbReference>
<evidence type="ECO:0000256" key="6">
    <source>
        <dbReference type="ARBA" id="ARBA00023136"/>
    </source>
</evidence>
<accession>A0ABW8UP81</accession>
<keyword evidence="10" id="KW-0966">Cell projection</keyword>
<feature type="domain" description="CheC-like protein" evidence="9">
    <location>
        <begin position="44"/>
        <end position="78"/>
    </location>
</feature>
<feature type="region of interest" description="Disordered" evidence="7">
    <location>
        <begin position="241"/>
        <end position="274"/>
    </location>
</feature>
<dbReference type="Gene3D" id="3.40.1550.10">
    <property type="entry name" value="CheC-like"/>
    <property type="match status" value="1"/>
</dbReference>
<dbReference type="EMBL" id="JBGQQK010000014">
    <property type="protein sequence ID" value="MFL2102808.1"/>
    <property type="molecule type" value="Genomic_DNA"/>
</dbReference>
<keyword evidence="10" id="KW-0969">Cilium</keyword>
<evidence type="ECO:0000313" key="11">
    <source>
        <dbReference type="Proteomes" id="UP001625374"/>
    </source>
</evidence>
<feature type="domain" description="Flagellar motor switch protein FliN-like C-terminal" evidence="8">
    <location>
        <begin position="295"/>
        <end position="365"/>
    </location>
</feature>
<dbReference type="Gene3D" id="2.30.330.10">
    <property type="entry name" value="SpoA-like"/>
    <property type="match status" value="1"/>
</dbReference>
<dbReference type="RefSeq" id="WP_407142091.1">
    <property type="nucleotide sequence ID" value="NZ_JBGQQI010000020.1"/>
</dbReference>
<dbReference type="PANTHER" id="PTHR43484">
    <property type="match status" value="1"/>
</dbReference>
<keyword evidence="10" id="KW-0282">Flagellum</keyword>
<evidence type="ECO:0000256" key="7">
    <source>
        <dbReference type="SAM" id="MobiDB-lite"/>
    </source>
</evidence>
<dbReference type="InterPro" id="IPR028976">
    <property type="entry name" value="CheC-like_sf"/>
</dbReference>
<dbReference type="NCBIfam" id="TIGR02480">
    <property type="entry name" value="fliN"/>
    <property type="match status" value="1"/>
</dbReference>